<feature type="chain" id="PRO_5041418018" description="PEP-CTERM protein-sorting domain-containing protein" evidence="1">
    <location>
        <begin position="29"/>
        <end position="199"/>
    </location>
</feature>
<evidence type="ECO:0000313" key="3">
    <source>
        <dbReference type="Proteomes" id="UP001156601"/>
    </source>
</evidence>
<evidence type="ECO:0008006" key="4">
    <source>
        <dbReference type="Google" id="ProtNLM"/>
    </source>
</evidence>
<feature type="signal peptide" evidence="1">
    <location>
        <begin position="1"/>
        <end position="28"/>
    </location>
</feature>
<reference evidence="2" key="2">
    <citation type="submission" date="2023-01" db="EMBL/GenBank/DDBJ databases">
        <title>Draft genome sequence of Agaribacter marinus strain NBRC 110023.</title>
        <authorList>
            <person name="Sun Q."/>
            <person name="Mori K."/>
        </authorList>
    </citation>
    <scope>NUCLEOTIDE SEQUENCE</scope>
    <source>
        <strain evidence="2">NBRC 110023</strain>
    </source>
</reference>
<dbReference type="AlphaFoldDB" id="A0AA37WI61"/>
<proteinExistence type="predicted"/>
<reference evidence="2" key="1">
    <citation type="journal article" date="2014" name="Int. J. Syst. Evol. Microbiol.">
        <title>Complete genome sequence of Corynebacterium casei LMG S-19264T (=DSM 44701T), isolated from a smear-ripened cheese.</title>
        <authorList>
            <consortium name="US DOE Joint Genome Institute (JGI-PGF)"/>
            <person name="Walter F."/>
            <person name="Albersmeier A."/>
            <person name="Kalinowski J."/>
            <person name="Ruckert C."/>
        </authorList>
    </citation>
    <scope>NUCLEOTIDE SEQUENCE</scope>
    <source>
        <strain evidence="2">NBRC 110023</strain>
    </source>
</reference>
<protein>
    <recommendedName>
        <fullName evidence="4">PEP-CTERM protein-sorting domain-containing protein</fullName>
    </recommendedName>
</protein>
<evidence type="ECO:0000256" key="1">
    <source>
        <dbReference type="SAM" id="SignalP"/>
    </source>
</evidence>
<evidence type="ECO:0000313" key="2">
    <source>
        <dbReference type="EMBL" id="GLR70577.1"/>
    </source>
</evidence>
<keyword evidence="3" id="KW-1185">Reference proteome</keyword>
<dbReference type="RefSeq" id="WP_284216871.1">
    <property type="nucleotide sequence ID" value="NZ_BSOT01000005.1"/>
</dbReference>
<accession>A0AA37WI61</accession>
<comment type="caution">
    <text evidence="2">The sequence shown here is derived from an EMBL/GenBank/DDBJ whole genome shotgun (WGS) entry which is preliminary data.</text>
</comment>
<sequence length="199" mass="21639">MQFIRSQKIVSKFLTCAALIFTVTSVNATIITFGDNNVDRLDLAGVQSENDFSYSAFGDGWELQDVFGNPGASLTTFFNRQGGDVGDEITFFNNNGDLFSFGSVDWRTINDSGTNDFVIFQGFLGGALVDSLVLDGANENFTNIAGFGGALDQLTLTITRDGRNALLIDNLNLTTVKVPESSMAMLFLIGLVTLLRRKF</sequence>
<gene>
    <name evidence="2" type="ORF">GCM10007852_14850</name>
</gene>
<dbReference type="Proteomes" id="UP001156601">
    <property type="component" value="Unassembled WGS sequence"/>
</dbReference>
<dbReference type="EMBL" id="BSOT01000005">
    <property type="protein sequence ID" value="GLR70577.1"/>
    <property type="molecule type" value="Genomic_DNA"/>
</dbReference>
<keyword evidence="1" id="KW-0732">Signal</keyword>
<organism evidence="2 3">
    <name type="scientific">Agaribacter marinus</name>
    <dbReference type="NCBI Taxonomy" id="1431249"/>
    <lineage>
        <taxon>Bacteria</taxon>
        <taxon>Pseudomonadati</taxon>
        <taxon>Pseudomonadota</taxon>
        <taxon>Gammaproteobacteria</taxon>
        <taxon>Alteromonadales</taxon>
        <taxon>Alteromonadaceae</taxon>
        <taxon>Agaribacter</taxon>
    </lineage>
</organism>
<name>A0AA37WI61_9ALTE</name>